<evidence type="ECO:0000313" key="2">
    <source>
        <dbReference type="EMBL" id="KAK3348610.1"/>
    </source>
</evidence>
<evidence type="ECO:0000313" key="3">
    <source>
        <dbReference type="Proteomes" id="UP001275084"/>
    </source>
</evidence>
<comment type="caution">
    <text evidence="2">The sequence shown here is derived from an EMBL/GenBank/DDBJ whole genome shotgun (WGS) entry which is preliminary data.</text>
</comment>
<dbReference type="Pfam" id="PF00226">
    <property type="entry name" value="DnaJ"/>
    <property type="match status" value="1"/>
</dbReference>
<name>A0AAJ0MBX4_9PEZI</name>
<dbReference type="Gene3D" id="1.10.287.110">
    <property type="entry name" value="DnaJ domain"/>
    <property type="match status" value="1"/>
</dbReference>
<feature type="domain" description="J" evidence="1">
    <location>
        <begin position="65"/>
        <end position="138"/>
    </location>
</feature>
<dbReference type="InterPro" id="IPR018253">
    <property type="entry name" value="DnaJ_domain_CS"/>
</dbReference>
<dbReference type="InterPro" id="IPR036869">
    <property type="entry name" value="J_dom_sf"/>
</dbReference>
<dbReference type="PROSITE" id="PS00636">
    <property type="entry name" value="DNAJ_1"/>
    <property type="match status" value="1"/>
</dbReference>
<dbReference type="AlphaFoldDB" id="A0AAJ0MBX4"/>
<dbReference type="PROSITE" id="PS50076">
    <property type="entry name" value="DNAJ_2"/>
    <property type="match status" value="1"/>
</dbReference>
<dbReference type="EMBL" id="JAUIQD010000005">
    <property type="protein sequence ID" value="KAK3348610.1"/>
    <property type="molecule type" value="Genomic_DNA"/>
</dbReference>
<dbReference type="InterPro" id="IPR001623">
    <property type="entry name" value="DnaJ_domain"/>
</dbReference>
<reference evidence="2" key="1">
    <citation type="journal article" date="2023" name="Mol. Phylogenet. Evol.">
        <title>Genome-scale phylogeny and comparative genomics of the fungal order Sordariales.</title>
        <authorList>
            <person name="Hensen N."/>
            <person name="Bonometti L."/>
            <person name="Westerberg I."/>
            <person name="Brannstrom I.O."/>
            <person name="Guillou S."/>
            <person name="Cros-Aarteil S."/>
            <person name="Calhoun S."/>
            <person name="Haridas S."/>
            <person name="Kuo A."/>
            <person name="Mondo S."/>
            <person name="Pangilinan J."/>
            <person name="Riley R."/>
            <person name="LaButti K."/>
            <person name="Andreopoulos B."/>
            <person name="Lipzen A."/>
            <person name="Chen C."/>
            <person name="Yan M."/>
            <person name="Daum C."/>
            <person name="Ng V."/>
            <person name="Clum A."/>
            <person name="Steindorff A."/>
            <person name="Ohm R.A."/>
            <person name="Martin F."/>
            <person name="Silar P."/>
            <person name="Natvig D.O."/>
            <person name="Lalanne C."/>
            <person name="Gautier V."/>
            <person name="Ament-Velasquez S.L."/>
            <person name="Kruys A."/>
            <person name="Hutchinson M.I."/>
            <person name="Powell A.J."/>
            <person name="Barry K."/>
            <person name="Miller A.N."/>
            <person name="Grigoriev I.V."/>
            <person name="Debuchy R."/>
            <person name="Gladieux P."/>
            <person name="Hiltunen Thoren M."/>
            <person name="Johannesson H."/>
        </authorList>
    </citation>
    <scope>NUCLEOTIDE SEQUENCE</scope>
    <source>
        <strain evidence="2">CBS 955.72</strain>
    </source>
</reference>
<proteinExistence type="predicted"/>
<organism evidence="2 3">
    <name type="scientific">Lasiosphaeria hispida</name>
    <dbReference type="NCBI Taxonomy" id="260671"/>
    <lineage>
        <taxon>Eukaryota</taxon>
        <taxon>Fungi</taxon>
        <taxon>Dikarya</taxon>
        <taxon>Ascomycota</taxon>
        <taxon>Pezizomycotina</taxon>
        <taxon>Sordariomycetes</taxon>
        <taxon>Sordariomycetidae</taxon>
        <taxon>Sordariales</taxon>
        <taxon>Lasiosphaeriaceae</taxon>
        <taxon>Lasiosphaeria</taxon>
    </lineage>
</organism>
<protein>
    <recommendedName>
        <fullName evidence="1">J domain-containing protein</fullName>
    </recommendedName>
</protein>
<accession>A0AAJ0MBX4</accession>
<evidence type="ECO:0000259" key="1">
    <source>
        <dbReference type="PROSITE" id="PS50076"/>
    </source>
</evidence>
<dbReference type="Proteomes" id="UP001275084">
    <property type="component" value="Unassembled WGS sequence"/>
</dbReference>
<keyword evidence="3" id="KW-1185">Reference proteome</keyword>
<sequence>MILGKPATAIRLNRSHILSRCVPAAITSPRSPRGHTSTPRHLRTYASVHHDAPKGRAQAQWPASPYPTPYEIFDQSKAAPYSKSRFYELVKQYHPDRHHHTSHDGIPHLTKLKRYRLIVAANNILSDPERRRLYDRYGTGWEGETVDIRARCRAADRAWRQQAGNPSMNATWEDWERWHDRREGKKQEPLYMSNAGVLGIIALFALIGSYGHASRAGTHSATLLDMRDHQQASITKTMHERQSQMAGLNKRDRVELFLKQREGWGYDLPDHSQLPADFGK</sequence>
<gene>
    <name evidence="2" type="ORF">B0T25DRAFT_226516</name>
</gene>
<dbReference type="CDD" id="cd06257">
    <property type="entry name" value="DnaJ"/>
    <property type="match status" value="1"/>
</dbReference>
<reference evidence="2" key="2">
    <citation type="submission" date="2023-06" db="EMBL/GenBank/DDBJ databases">
        <authorList>
            <consortium name="Lawrence Berkeley National Laboratory"/>
            <person name="Haridas S."/>
            <person name="Hensen N."/>
            <person name="Bonometti L."/>
            <person name="Westerberg I."/>
            <person name="Brannstrom I.O."/>
            <person name="Guillou S."/>
            <person name="Cros-Aarteil S."/>
            <person name="Calhoun S."/>
            <person name="Kuo A."/>
            <person name="Mondo S."/>
            <person name="Pangilinan J."/>
            <person name="Riley R."/>
            <person name="Labutti K."/>
            <person name="Andreopoulos B."/>
            <person name="Lipzen A."/>
            <person name="Chen C."/>
            <person name="Yanf M."/>
            <person name="Daum C."/>
            <person name="Ng V."/>
            <person name="Clum A."/>
            <person name="Steindorff A."/>
            <person name="Ohm R."/>
            <person name="Martin F."/>
            <person name="Silar P."/>
            <person name="Natvig D."/>
            <person name="Lalanne C."/>
            <person name="Gautier V."/>
            <person name="Ament-Velasquez S.L."/>
            <person name="Kruys A."/>
            <person name="Hutchinson M.I."/>
            <person name="Powell A.J."/>
            <person name="Barry K."/>
            <person name="Miller A.N."/>
            <person name="Grigoriev I.V."/>
            <person name="Debuchy R."/>
            <person name="Gladieux P."/>
            <person name="Thoren M.H."/>
            <person name="Johannesson H."/>
        </authorList>
    </citation>
    <scope>NUCLEOTIDE SEQUENCE</scope>
    <source>
        <strain evidence="2">CBS 955.72</strain>
    </source>
</reference>
<dbReference type="SUPFAM" id="SSF46565">
    <property type="entry name" value="Chaperone J-domain"/>
    <property type="match status" value="1"/>
</dbReference>